<comment type="caution">
    <text evidence="3">The sequence shown here is derived from an EMBL/GenBank/DDBJ whole genome shotgun (WGS) entry which is preliminary data.</text>
</comment>
<evidence type="ECO:0000259" key="2">
    <source>
        <dbReference type="Pfam" id="PF20153"/>
    </source>
</evidence>
<reference evidence="3 4" key="1">
    <citation type="submission" date="2024-01" db="EMBL/GenBank/DDBJ databases">
        <title>A draft genome for the cacao thread blight pathogen Marasmiellus scandens.</title>
        <authorList>
            <person name="Baruah I.K."/>
            <person name="Leung J."/>
            <person name="Bukari Y."/>
            <person name="Amoako-Attah I."/>
            <person name="Meinhardt L.W."/>
            <person name="Bailey B.A."/>
            <person name="Cohen S.P."/>
        </authorList>
    </citation>
    <scope>NUCLEOTIDE SEQUENCE [LARGE SCALE GENOMIC DNA]</scope>
    <source>
        <strain evidence="3 4">GH-19</strain>
    </source>
</reference>
<dbReference type="EMBL" id="JBANRG010000002">
    <property type="protein sequence ID" value="KAK7471105.1"/>
    <property type="molecule type" value="Genomic_DNA"/>
</dbReference>
<sequence length="956" mass="108825">MAVLERLQKIFRLPRLFKSVVNDPERSSVSDSAERPSIVDTIELFTVSDSLEGSIESEDEGTTGPKPFKPTADDEAAAKLWKVYVDQAKEYEENLLKEWKADMEALLIFSALYSASLTAFIIESYKTLQDDPAQNTVDLLTRISHQLANETFETPPPFEPPTSALACNIMWFLSLALALACSLLATFVQQWTRDFIHKTTIRPSPIRKARVIALLRLGLHDFGMQAFVDVIPILLHLSLFLFFGGLVGFLLPVNGPLTFVMAGVLVVFLTVYLYLTVLPLLYLHSPYRTPLSGILWQTGNISGGLLAQKHGLVRADETLTEAVLEKSVMEGPDREKRDGDTVVLTMRSLTDDDELLPFIEAIPDYLYDLNQNHVRWENVKPFQALLDSDDPELNIWSRIGQFVSKCGYWSGNFQTRSSQACVRAIQALAQVYIEQKCFREEEKGLDLHFQFIQSMPSLFPVVAIHSRDDFCSALAALGICWIHLDRRLDKQHLVFETFQTISLHASPILQISDASQYMLARDLRKHRTSHVFTSFDIESDKQSIESVLSENQGGKVWHIIQIIIFCIYLTTVRNSDTIPPDFATICGTIYPHKAPLEIDNYSHTVLSKLLCYDDRFHLLRQHVEGMGVPNKTTDAFIRQSLKLFFSTSKPLCESNVAQEWRQFILSYFCRRCETSPPNRIWETFRVEDMERVGQCILDQIQDLPNDVEQSSVCLEVSFITILIWDFRMTGGFFLKLFNILHTSSLDLAFKMKEGYPILKTLLDTVICFRLIMSARIPPEILEQTQTILAQDYLLPHFICLDTLDSELHRGTFIAVISHYIEVSCKFNMPSYCVGVFSQMGGWPVVSSVHESIQALFTKSIVNLVEGMLSGLLDHESAELILFDVMGCFHHCSWKWITDQQSAKVLLDVISQYQKPEGIQIPEKYAWVQREGEEGKQELLEHCRKLVSEGLDMIDSN</sequence>
<protein>
    <recommendedName>
        <fullName evidence="2">DUF6535 domain-containing protein</fullName>
    </recommendedName>
</protein>
<keyword evidence="1" id="KW-1133">Transmembrane helix</keyword>
<dbReference type="Pfam" id="PF20153">
    <property type="entry name" value="DUF6535"/>
    <property type="match status" value="1"/>
</dbReference>
<name>A0ABR1K292_9AGAR</name>
<evidence type="ECO:0000313" key="4">
    <source>
        <dbReference type="Proteomes" id="UP001498398"/>
    </source>
</evidence>
<organism evidence="3 4">
    <name type="scientific">Marasmiellus scandens</name>
    <dbReference type="NCBI Taxonomy" id="2682957"/>
    <lineage>
        <taxon>Eukaryota</taxon>
        <taxon>Fungi</taxon>
        <taxon>Dikarya</taxon>
        <taxon>Basidiomycota</taxon>
        <taxon>Agaricomycotina</taxon>
        <taxon>Agaricomycetes</taxon>
        <taxon>Agaricomycetidae</taxon>
        <taxon>Agaricales</taxon>
        <taxon>Marasmiineae</taxon>
        <taxon>Omphalotaceae</taxon>
        <taxon>Marasmiellus</taxon>
    </lineage>
</organism>
<feature type="transmembrane region" description="Helical" evidence="1">
    <location>
        <begin position="233"/>
        <end position="252"/>
    </location>
</feature>
<keyword evidence="1" id="KW-0472">Membrane</keyword>
<feature type="transmembrane region" description="Helical" evidence="1">
    <location>
        <begin position="259"/>
        <end position="282"/>
    </location>
</feature>
<proteinExistence type="predicted"/>
<evidence type="ECO:0000256" key="1">
    <source>
        <dbReference type="SAM" id="Phobius"/>
    </source>
</evidence>
<keyword evidence="1" id="KW-0812">Transmembrane</keyword>
<evidence type="ECO:0000313" key="3">
    <source>
        <dbReference type="EMBL" id="KAK7471105.1"/>
    </source>
</evidence>
<keyword evidence="4" id="KW-1185">Reference proteome</keyword>
<dbReference type="Proteomes" id="UP001498398">
    <property type="component" value="Unassembled WGS sequence"/>
</dbReference>
<feature type="domain" description="DUF6535" evidence="2">
    <location>
        <begin position="81"/>
        <end position="251"/>
    </location>
</feature>
<dbReference type="InterPro" id="IPR045338">
    <property type="entry name" value="DUF6535"/>
</dbReference>
<feature type="transmembrane region" description="Helical" evidence="1">
    <location>
        <begin position="169"/>
        <end position="188"/>
    </location>
</feature>
<gene>
    <name evidence="3" type="ORF">VKT23_002520</name>
</gene>
<accession>A0ABR1K292</accession>